<dbReference type="PANTHER" id="PTHR34322:SF2">
    <property type="entry name" value="TRANSPOSASE IS200-LIKE DOMAIN-CONTAINING PROTEIN"/>
    <property type="match status" value="1"/>
</dbReference>
<dbReference type="Proteomes" id="UP000177122">
    <property type="component" value="Unassembled WGS sequence"/>
</dbReference>
<evidence type="ECO:0000259" key="1">
    <source>
        <dbReference type="SMART" id="SM01321"/>
    </source>
</evidence>
<name>A0A1G2CWA6_9BACT</name>
<dbReference type="EMBL" id="MHLI01000021">
    <property type="protein sequence ID" value="OGZ04778.1"/>
    <property type="molecule type" value="Genomic_DNA"/>
</dbReference>
<dbReference type="PANTHER" id="PTHR34322">
    <property type="entry name" value="TRANSPOSASE, Y1_TNP DOMAIN-CONTAINING"/>
    <property type="match status" value="1"/>
</dbReference>
<protein>
    <recommendedName>
        <fullName evidence="1">Transposase IS200-like domain-containing protein</fullName>
    </recommendedName>
</protein>
<dbReference type="GO" id="GO:0003677">
    <property type="term" value="F:DNA binding"/>
    <property type="evidence" value="ECO:0007669"/>
    <property type="project" value="InterPro"/>
</dbReference>
<dbReference type="InterPro" id="IPR036515">
    <property type="entry name" value="Transposase_17_sf"/>
</dbReference>
<dbReference type="SMART" id="SM01321">
    <property type="entry name" value="Y1_Tnp"/>
    <property type="match status" value="1"/>
</dbReference>
<dbReference type="Gene3D" id="3.30.70.1290">
    <property type="entry name" value="Transposase IS200-like"/>
    <property type="match status" value="1"/>
</dbReference>
<feature type="domain" description="Transposase IS200-like" evidence="1">
    <location>
        <begin position="9"/>
        <end position="126"/>
    </location>
</feature>
<dbReference type="GO" id="GO:0006313">
    <property type="term" value="P:DNA transposition"/>
    <property type="evidence" value="ECO:0007669"/>
    <property type="project" value="InterPro"/>
</dbReference>
<evidence type="ECO:0000313" key="3">
    <source>
        <dbReference type="Proteomes" id="UP000177122"/>
    </source>
</evidence>
<reference evidence="2 3" key="1">
    <citation type="journal article" date="2016" name="Nat. Commun.">
        <title>Thousands of microbial genomes shed light on interconnected biogeochemical processes in an aquifer system.</title>
        <authorList>
            <person name="Anantharaman K."/>
            <person name="Brown C.T."/>
            <person name="Hug L.A."/>
            <person name="Sharon I."/>
            <person name="Castelle C.J."/>
            <person name="Probst A.J."/>
            <person name="Thomas B.C."/>
            <person name="Singh A."/>
            <person name="Wilkins M.J."/>
            <person name="Karaoz U."/>
            <person name="Brodie E.L."/>
            <person name="Williams K.H."/>
            <person name="Hubbard S.S."/>
            <person name="Banfield J.F."/>
        </authorList>
    </citation>
    <scope>NUCLEOTIDE SEQUENCE [LARGE SCALE GENOMIC DNA]</scope>
</reference>
<gene>
    <name evidence="2" type="ORF">A2845_06280</name>
</gene>
<dbReference type="GO" id="GO:0004803">
    <property type="term" value="F:transposase activity"/>
    <property type="evidence" value="ECO:0007669"/>
    <property type="project" value="InterPro"/>
</dbReference>
<evidence type="ECO:0000313" key="2">
    <source>
        <dbReference type="EMBL" id="OGZ04778.1"/>
    </source>
</evidence>
<proteinExistence type="predicted"/>
<dbReference type="Pfam" id="PF01797">
    <property type="entry name" value="Y1_Tnp"/>
    <property type="match status" value="1"/>
</dbReference>
<accession>A0A1G2CWA6</accession>
<dbReference type="AlphaFoldDB" id="A0A1G2CWA6"/>
<comment type="caution">
    <text evidence="2">The sequence shown here is derived from an EMBL/GenBank/DDBJ whole genome shotgun (WGS) entry which is preliminary data.</text>
</comment>
<organism evidence="2 3">
    <name type="scientific">Candidatus Lloydbacteria bacterium RIFCSPHIGHO2_01_FULL_49_22</name>
    <dbReference type="NCBI Taxonomy" id="1798658"/>
    <lineage>
        <taxon>Bacteria</taxon>
        <taxon>Candidatus Lloydiibacteriota</taxon>
    </lineage>
</organism>
<sequence>MPRAPRVDVGNEVYHVINRANNRAQIFNNEKEYQHFERLLKEAKVHVPMRILAYVLMPNHWHLVLHPENDGDLALFMQWLTLTHAQQYRAKTKTIGHGHLYQGRYKSFLVEKDNYLIQLLRYVERNPHRAKLVKRAEDWRWGSAWRRYHGTSKEQQLLHVPPIDLPRGYRAWLNEKEEVEQLVTIRNSVNRGRPLGTEGWTGKKITQFGLALTMRSRGRPKKGT</sequence>
<dbReference type="SUPFAM" id="SSF143422">
    <property type="entry name" value="Transposase IS200-like"/>
    <property type="match status" value="1"/>
</dbReference>
<dbReference type="InterPro" id="IPR002686">
    <property type="entry name" value="Transposase_17"/>
</dbReference>